<keyword evidence="10" id="KW-0406">Ion transport</keyword>
<dbReference type="PANTHER" id="PTHR16821:SF2">
    <property type="entry name" value="FRATAXIN, MITOCHONDRIAL"/>
    <property type="match status" value="1"/>
</dbReference>
<dbReference type="GO" id="GO:0006826">
    <property type="term" value="P:iron ion transport"/>
    <property type="evidence" value="ECO:0007669"/>
    <property type="project" value="UniProtKB-KW"/>
</dbReference>
<evidence type="ECO:0000256" key="3">
    <source>
        <dbReference type="ARBA" id="ARBA00013107"/>
    </source>
</evidence>
<dbReference type="SMART" id="SM01219">
    <property type="entry name" value="Frataxin_Cyay"/>
    <property type="match status" value="1"/>
</dbReference>
<dbReference type="GO" id="GO:0016226">
    <property type="term" value="P:iron-sulfur cluster assembly"/>
    <property type="evidence" value="ECO:0007669"/>
    <property type="project" value="InterPro"/>
</dbReference>
<dbReference type="InParanoid" id="A0A316YFD6"/>
<dbReference type="GO" id="GO:0034986">
    <property type="term" value="F:iron chaperone activity"/>
    <property type="evidence" value="ECO:0007669"/>
    <property type="project" value="TreeGrafter"/>
</dbReference>
<dbReference type="PANTHER" id="PTHR16821">
    <property type="entry name" value="FRATAXIN"/>
    <property type="match status" value="1"/>
</dbReference>
<dbReference type="FunCoup" id="A0A316YFD6">
    <property type="interactions" value="147"/>
</dbReference>
<reference evidence="13" key="1">
    <citation type="journal article" date="2018" name="Mol. Biol. Evol.">
        <title>Broad Genomic Sampling Reveals a Smut Pathogenic Ancestry of the Fungal Clade Ustilaginomycotina.</title>
        <authorList>
            <person name="Kijpornyongpan T."/>
            <person name="Mondo S.J."/>
            <person name="Barry K."/>
            <person name="Sandor L."/>
            <person name="Lee J."/>
            <person name="Lipzen A."/>
            <person name="Pangilinan J."/>
            <person name="LaButti K."/>
            <person name="Hainaut M."/>
            <person name="Henrissat B."/>
            <person name="Grigoriev I.V."/>
            <person name="Spatafora J.W."/>
            <person name="Aime M.C."/>
        </authorList>
    </citation>
    <scope>NUCLEOTIDE SEQUENCE [LARGE SCALE GENOMIC DNA]</scope>
    <source>
        <strain evidence="13">MCA 4198</strain>
    </source>
</reference>
<evidence type="ECO:0000256" key="5">
    <source>
        <dbReference type="ARBA" id="ARBA00022448"/>
    </source>
</evidence>
<comment type="similarity">
    <text evidence="2">Belongs to the frataxin family.</text>
</comment>
<evidence type="ECO:0000256" key="1">
    <source>
        <dbReference type="ARBA" id="ARBA00004173"/>
    </source>
</evidence>
<dbReference type="GO" id="GO:0004322">
    <property type="term" value="F:ferroxidase activity"/>
    <property type="evidence" value="ECO:0007669"/>
    <property type="project" value="UniProtKB-EC"/>
</dbReference>
<keyword evidence="4" id="KW-0409">Iron storage</keyword>
<evidence type="ECO:0000313" key="14">
    <source>
        <dbReference type="Proteomes" id="UP000245768"/>
    </source>
</evidence>
<organism evidence="13 14">
    <name type="scientific">Acaromyces ingoldii</name>
    <dbReference type="NCBI Taxonomy" id="215250"/>
    <lineage>
        <taxon>Eukaryota</taxon>
        <taxon>Fungi</taxon>
        <taxon>Dikarya</taxon>
        <taxon>Basidiomycota</taxon>
        <taxon>Ustilaginomycotina</taxon>
        <taxon>Exobasidiomycetes</taxon>
        <taxon>Exobasidiales</taxon>
        <taxon>Cryptobasidiaceae</taxon>
        <taxon>Acaromyces</taxon>
    </lineage>
</organism>
<dbReference type="InterPro" id="IPR017789">
    <property type="entry name" value="Frataxin"/>
</dbReference>
<evidence type="ECO:0000256" key="10">
    <source>
        <dbReference type="ARBA" id="ARBA00023065"/>
    </source>
</evidence>
<evidence type="ECO:0000256" key="2">
    <source>
        <dbReference type="ARBA" id="ARBA00008183"/>
    </source>
</evidence>
<evidence type="ECO:0000256" key="6">
    <source>
        <dbReference type="ARBA" id="ARBA00022496"/>
    </source>
</evidence>
<dbReference type="NCBIfam" id="TIGR03422">
    <property type="entry name" value="mito_frataxin"/>
    <property type="match status" value="1"/>
</dbReference>
<dbReference type="EMBL" id="KZ819639">
    <property type="protein sequence ID" value="PWN87831.1"/>
    <property type="molecule type" value="Genomic_DNA"/>
</dbReference>
<gene>
    <name evidence="13" type="ORF">FA10DRAFT_269116</name>
</gene>
<keyword evidence="6" id="KW-0410">Iron transport</keyword>
<dbReference type="AlphaFoldDB" id="A0A316YFD6"/>
<dbReference type="GO" id="GO:0008199">
    <property type="term" value="F:ferric iron binding"/>
    <property type="evidence" value="ECO:0007669"/>
    <property type="project" value="InterPro"/>
</dbReference>
<dbReference type="EC" id="1.16.3.1" evidence="3"/>
<dbReference type="GO" id="GO:0005739">
    <property type="term" value="C:mitochondrion"/>
    <property type="evidence" value="ECO:0007669"/>
    <property type="project" value="UniProtKB-SubCell"/>
</dbReference>
<dbReference type="PRINTS" id="PR00904">
    <property type="entry name" value="FRATAXIN"/>
</dbReference>
<keyword evidence="7" id="KW-0809">Transit peptide</keyword>
<dbReference type="Pfam" id="PF01491">
    <property type="entry name" value="Frataxin_Cyay"/>
    <property type="match status" value="1"/>
</dbReference>
<keyword evidence="9" id="KW-0408">Iron</keyword>
<protein>
    <recommendedName>
        <fullName evidence="3">ferroxidase</fullName>
        <ecNumber evidence="3">1.16.3.1</ecNumber>
    </recommendedName>
</protein>
<comment type="subcellular location">
    <subcellularLocation>
        <location evidence="1">Mitochondrion</location>
    </subcellularLocation>
</comment>
<comment type="catalytic activity">
    <reaction evidence="12">
        <text>4 Fe(2+) + O2 + 4 H(+) = 4 Fe(3+) + 2 H2O</text>
        <dbReference type="Rhea" id="RHEA:11148"/>
        <dbReference type="ChEBI" id="CHEBI:15377"/>
        <dbReference type="ChEBI" id="CHEBI:15378"/>
        <dbReference type="ChEBI" id="CHEBI:15379"/>
        <dbReference type="ChEBI" id="CHEBI:29033"/>
        <dbReference type="ChEBI" id="CHEBI:29034"/>
        <dbReference type="EC" id="1.16.3.1"/>
    </reaction>
</comment>
<evidence type="ECO:0000256" key="4">
    <source>
        <dbReference type="ARBA" id="ARBA00022434"/>
    </source>
</evidence>
<dbReference type="InterPro" id="IPR036524">
    <property type="entry name" value="Frataxin/CyaY_sf"/>
</dbReference>
<evidence type="ECO:0000256" key="11">
    <source>
        <dbReference type="ARBA" id="ARBA00023128"/>
    </source>
</evidence>
<evidence type="ECO:0000256" key="9">
    <source>
        <dbReference type="ARBA" id="ARBA00023004"/>
    </source>
</evidence>
<proteinExistence type="inferred from homology"/>
<evidence type="ECO:0000256" key="12">
    <source>
        <dbReference type="ARBA" id="ARBA00047990"/>
    </source>
</evidence>
<dbReference type="PROSITE" id="PS50810">
    <property type="entry name" value="FRATAXIN_2"/>
    <property type="match status" value="1"/>
</dbReference>
<dbReference type="PROSITE" id="PS01344">
    <property type="entry name" value="FRATAXIN_1"/>
    <property type="match status" value="1"/>
</dbReference>
<keyword evidence="8" id="KW-0560">Oxidoreductase</keyword>
<dbReference type="OrthoDB" id="1897642at2759"/>
<dbReference type="SUPFAM" id="SSF55387">
    <property type="entry name" value="Frataxin/Nqo15-like"/>
    <property type="match status" value="1"/>
</dbReference>
<dbReference type="RefSeq" id="XP_025375029.1">
    <property type="nucleotide sequence ID" value="XM_025522624.1"/>
</dbReference>
<sequence length="193" mass="21415">MGSARRMLQPLSRSVRGAKIPSSSIVATARALPTASCSSRLTPLVTRSRFCPASETAAHPYSSRTAPYRASDISSDEYHKLSDRCLDSLTDCLEVLTEEYVGPDAEEFEAEYSSGVLNLRLGSNGTYVINKQPPNKQIWLSSPRSGPKRFDYDRQKDTWFMIKEGELSTMRDLLENELSDIFGKPITVDLGQG</sequence>
<dbReference type="GO" id="GO:0008198">
    <property type="term" value="F:ferrous iron binding"/>
    <property type="evidence" value="ECO:0007669"/>
    <property type="project" value="TreeGrafter"/>
</dbReference>
<keyword evidence="5" id="KW-0813">Transport</keyword>
<dbReference type="InterPro" id="IPR020895">
    <property type="entry name" value="Frataxin_CS"/>
</dbReference>
<dbReference type="GO" id="GO:0006879">
    <property type="term" value="P:intracellular iron ion homeostasis"/>
    <property type="evidence" value="ECO:0007669"/>
    <property type="project" value="UniProtKB-KW"/>
</dbReference>
<evidence type="ECO:0000256" key="8">
    <source>
        <dbReference type="ARBA" id="ARBA00023002"/>
    </source>
</evidence>
<dbReference type="Proteomes" id="UP000245768">
    <property type="component" value="Unassembled WGS sequence"/>
</dbReference>
<name>A0A316YFD6_9BASI</name>
<dbReference type="GO" id="GO:0051537">
    <property type="term" value="F:2 iron, 2 sulfur cluster binding"/>
    <property type="evidence" value="ECO:0007669"/>
    <property type="project" value="TreeGrafter"/>
</dbReference>
<dbReference type="GeneID" id="37044540"/>
<dbReference type="Gene3D" id="3.30.920.10">
    <property type="entry name" value="Frataxin/CyaY"/>
    <property type="match status" value="1"/>
</dbReference>
<dbReference type="STRING" id="215250.A0A316YFD6"/>
<dbReference type="NCBIfam" id="TIGR03421">
    <property type="entry name" value="FeS_CyaY"/>
    <property type="match status" value="1"/>
</dbReference>
<dbReference type="InterPro" id="IPR002908">
    <property type="entry name" value="Frataxin/CyaY"/>
</dbReference>
<keyword evidence="14" id="KW-1185">Reference proteome</keyword>
<evidence type="ECO:0000256" key="7">
    <source>
        <dbReference type="ARBA" id="ARBA00022946"/>
    </source>
</evidence>
<accession>A0A316YFD6</accession>
<evidence type="ECO:0000313" key="13">
    <source>
        <dbReference type="EMBL" id="PWN87831.1"/>
    </source>
</evidence>
<keyword evidence="11" id="KW-0496">Mitochondrion</keyword>